<accession>A0A933RZF8</accession>
<dbReference type="InterPro" id="IPR051909">
    <property type="entry name" value="MFP_Cation_Efflux"/>
</dbReference>
<dbReference type="Gene3D" id="2.40.30.170">
    <property type="match status" value="1"/>
</dbReference>
<dbReference type="Pfam" id="PF25954">
    <property type="entry name" value="Beta-barrel_RND_2"/>
    <property type="match status" value="1"/>
</dbReference>
<feature type="signal peptide" evidence="4">
    <location>
        <begin position="1"/>
        <end position="25"/>
    </location>
</feature>
<proteinExistence type="inferred from homology"/>
<evidence type="ECO:0000256" key="2">
    <source>
        <dbReference type="ARBA" id="ARBA00022448"/>
    </source>
</evidence>
<dbReference type="InterPro" id="IPR058649">
    <property type="entry name" value="CzcB_C"/>
</dbReference>
<evidence type="ECO:0000256" key="4">
    <source>
        <dbReference type="SAM" id="SignalP"/>
    </source>
</evidence>
<protein>
    <submittedName>
        <fullName evidence="8">Efflux RND transporter periplasmic adaptor subunit</fullName>
    </submittedName>
</protein>
<feature type="domain" description="CzcB-like C-terminal circularly permuted SH3-like" evidence="7">
    <location>
        <begin position="270"/>
        <end position="330"/>
    </location>
</feature>
<keyword evidence="2" id="KW-0813">Transport</keyword>
<feature type="chain" id="PRO_5037919694" evidence="4">
    <location>
        <begin position="26"/>
        <end position="342"/>
    </location>
</feature>
<evidence type="ECO:0000259" key="5">
    <source>
        <dbReference type="Pfam" id="PF25954"/>
    </source>
</evidence>
<dbReference type="Pfam" id="PF25973">
    <property type="entry name" value="BSH_CzcB"/>
    <property type="match status" value="1"/>
</dbReference>
<comment type="caution">
    <text evidence="8">The sequence shown here is derived from an EMBL/GenBank/DDBJ whole genome shotgun (WGS) entry which is preliminary data.</text>
</comment>
<name>A0A933RZF8_RHOPL</name>
<evidence type="ECO:0000259" key="6">
    <source>
        <dbReference type="Pfam" id="PF25973"/>
    </source>
</evidence>
<dbReference type="PANTHER" id="PTHR30097">
    <property type="entry name" value="CATION EFFLUX SYSTEM PROTEIN CUSB"/>
    <property type="match status" value="1"/>
</dbReference>
<feature type="domain" description="CusB-like beta-barrel" evidence="5">
    <location>
        <begin position="188"/>
        <end position="261"/>
    </location>
</feature>
<gene>
    <name evidence="8" type="ORF">HZA66_17720</name>
</gene>
<dbReference type="GO" id="GO:0060003">
    <property type="term" value="P:copper ion export"/>
    <property type="evidence" value="ECO:0007669"/>
    <property type="project" value="TreeGrafter"/>
</dbReference>
<comment type="similarity">
    <text evidence="1">Belongs to the membrane fusion protein (MFP) (TC 8.A.1) family.</text>
</comment>
<evidence type="ECO:0000259" key="7">
    <source>
        <dbReference type="Pfam" id="PF25975"/>
    </source>
</evidence>
<evidence type="ECO:0000256" key="3">
    <source>
        <dbReference type="SAM" id="MobiDB-lite"/>
    </source>
</evidence>
<dbReference type="GO" id="GO:0015679">
    <property type="term" value="P:plasma membrane copper ion transport"/>
    <property type="evidence" value="ECO:0007669"/>
    <property type="project" value="TreeGrafter"/>
</dbReference>
<dbReference type="Gene3D" id="2.40.420.20">
    <property type="match status" value="1"/>
</dbReference>
<reference evidence="8" key="1">
    <citation type="submission" date="2020-07" db="EMBL/GenBank/DDBJ databases">
        <title>Huge and variable diversity of episymbiotic CPR bacteria and DPANN archaea in groundwater ecosystems.</title>
        <authorList>
            <person name="He C.Y."/>
            <person name="Keren R."/>
            <person name="Whittaker M."/>
            <person name="Farag I.F."/>
            <person name="Doudna J."/>
            <person name="Cate J.H.D."/>
            <person name="Banfield J.F."/>
        </authorList>
    </citation>
    <scope>NUCLEOTIDE SEQUENCE</scope>
    <source>
        <strain evidence="8">NC_groundwater_1818_Pr3_B-0.1um_66_35</strain>
    </source>
</reference>
<feature type="domain" description="CzcB-like barrel-sandwich hybrid" evidence="6">
    <location>
        <begin position="114"/>
        <end position="185"/>
    </location>
</feature>
<dbReference type="AlphaFoldDB" id="A0A933RZF8"/>
<dbReference type="SUPFAM" id="SSF111369">
    <property type="entry name" value="HlyD-like secretion proteins"/>
    <property type="match status" value="1"/>
</dbReference>
<organism evidence="8 9">
    <name type="scientific">Rhodopseudomonas palustris</name>
    <dbReference type="NCBI Taxonomy" id="1076"/>
    <lineage>
        <taxon>Bacteria</taxon>
        <taxon>Pseudomonadati</taxon>
        <taxon>Pseudomonadota</taxon>
        <taxon>Alphaproteobacteria</taxon>
        <taxon>Hyphomicrobiales</taxon>
        <taxon>Nitrobacteraceae</taxon>
        <taxon>Rhodopseudomonas</taxon>
    </lineage>
</organism>
<dbReference type="Pfam" id="PF25975">
    <property type="entry name" value="CzcB_C"/>
    <property type="match status" value="1"/>
</dbReference>
<feature type="region of interest" description="Disordered" evidence="3">
    <location>
        <begin position="29"/>
        <end position="66"/>
    </location>
</feature>
<evidence type="ECO:0000313" key="8">
    <source>
        <dbReference type="EMBL" id="MBI5131278.1"/>
    </source>
</evidence>
<feature type="compositionally biased region" description="Basic and acidic residues" evidence="3">
    <location>
        <begin position="41"/>
        <end position="66"/>
    </location>
</feature>
<dbReference type="PANTHER" id="PTHR30097:SF4">
    <property type="entry name" value="SLR6042 PROTEIN"/>
    <property type="match status" value="1"/>
</dbReference>
<keyword evidence="4" id="KW-0732">Signal</keyword>
<dbReference type="FunFam" id="2.40.30.170:FF:000010">
    <property type="entry name" value="Efflux RND transporter periplasmic adaptor subunit"/>
    <property type="match status" value="1"/>
</dbReference>
<dbReference type="EMBL" id="JACRJB010000052">
    <property type="protein sequence ID" value="MBI5131278.1"/>
    <property type="molecule type" value="Genomic_DNA"/>
</dbReference>
<dbReference type="Gene3D" id="2.40.50.100">
    <property type="match status" value="1"/>
</dbReference>
<dbReference type="InterPro" id="IPR058647">
    <property type="entry name" value="BSH_CzcB-like"/>
</dbReference>
<dbReference type="GO" id="GO:0030288">
    <property type="term" value="C:outer membrane-bounded periplasmic space"/>
    <property type="evidence" value="ECO:0007669"/>
    <property type="project" value="TreeGrafter"/>
</dbReference>
<evidence type="ECO:0000256" key="1">
    <source>
        <dbReference type="ARBA" id="ARBA00009477"/>
    </source>
</evidence>
<dbReference type="Proteomes" id="UP000782519">
    <property type="component" value="Unassembled WGS sequence"/>
</dbReference>
<evidence type="ECO:0000313" key="9">
    <source>
        <dbReference type="Proteomes" id="UP000782519"/>
    </source>
</evidence>
<sequence length="342" mass="36283">MKKPVLMIVGAVAVLAAAVALYANAPSGGVPSGKHAGHGAKGHDEKGHDEKGHDEKGHDEKDHDGEAHGAEGVVEMSDAKVAAAGIEIVTAAPATLHDSIILNGILQPNQEALVQVTPRFPGVVREIKKRIGDSVEKGELLAKIESNQSLSVYEVRAPFSGTVIDRQISLGEYASEQKPAFVVADISTVWVDLSVYRRDLPRVRLGDAIVIDVGDGGEPIKAELSYVSPVGSADTQSALVRAVVANHGMRLRTGLFVSARLLLSAKRVPVAVKGSALQTVDNRNVVFVRNGDKFEARDVEIGSRDSENVEIVFGVMDGDRYAATNSFVVKAELGKSEASHDH</sequence>
<dbReference type="NCBIfam" id="NF045680">
    <property type="entry name" value="DiMtlExpIhpB"/>
    <property type="match status" value="1"/>
</dbReference>
<dbReference type="GO" id="GO:0046914">
    <property type="term" value="F:transition metal ion binding"/>
    <property type="evidence" value="ECO:0007669"/>
    <property type="project" value="TreeGrafter"/>
</dbReference>
<dbReference type="InterPro" id="IPR058792">
    <property type="entry name" value="Beta-barrel_RND_2"/>
</dbReference>